<dbReference type="CDD" id="cd00085">
    <property type="entry name" value="HNHc"/>
    <property type="match status" value="1"/>
</dbReference>
<evidence type="ECO:0000256" key="1">
    <source>
        <dbReference type="SAM" id="MobiDB-lite"/>
    </source>
</evidence>
<gene>
    <name evidence="3" type="ORF">H7K45_16580</name>
</gene>
<dbReference type="Proteomes" id="UP001141629">
    <property type="component" value="Unassembled WGS sequence"/>
</dbReference>
<dbReference type="InterPro" id="IPR003615">
    <property type="entry name" value="HNH_nuc"/>
</dbReference>
<protein>
    <submittedName>
        <fullName evidence="3">DUF222 domain-containing protein</fullName>
    </submittedName>
</protein>
<dbReference type="AlphaFoldDB" id="A0A9X3C3I6"/>
<feature type="domain" description="HNH nuclease" evidence="2">
    <location>
        <begin position="384"/>
        <end position="435"/>
    </location>
</feature>
<accession>A0A9X3C3I6</accession>
<sequence length="530" mass="56718">MFDDLVDATTGTRGAGALSSWARVENAACAHRVATMAAMLDEAHAASGSADRDQWCLDNLDAVAAHIGAAQNITPGTATHQLLVAVALHDRFPKVAAVFAEGLVTYALVKTVVHRGALLIDPDALRALDALLAQAFGEWEPRSVDKTEKAIDFLVAQVDPHALRRSETKARGRSVEVRIEEDGSGLATVLATLFAHDAKAFEARLKNLAATVCPADPRTADQLRADAIGAIGTDRLACLCGNDDCAAAQDPPATDVVVYVIASEETLAEPKDAPESEPPAPKPETPAPPSDTPVETDESIAAAERAAIDGEEPRLFDKLLRDLTLTEAMTPTPGRLAKLRPAALMGGLFLPGAIACRAAIGATITRIVHPGQAPPENRYRPSKKLADFIRCRDMTCRFPGCRRPATQTDIDHTIPWPHGPTTASNLKCVCRRHHLLKTFWGGENGWRDTQLNDGTVIWTAPDGREFVTTPGSRLLFPELSRPTATVTTTGRPPPHTAGLTMPRRKTTRAQDRAARIAAERSLNEDDGPGP</sequence>
<keyword evidence="4" id="KW-1185">Reference proteome</keyword>
<reference evidence="3" key="2">
    <citation type="journal article" date="2022" name="BMC Genomics">
        <title>Comparative genome analysis of mycobacteria focusing on tRNA and non-coding RNA.</title>
        <authorList>
            <person name="Behra P.R.K."/>
            <person name="Pettersson B.M.F."/>
            <person name="Ramesh M."/>
            <person name="Das S."/>
            <person name="Dasgupta S."/>
            <person name="Kirsebom L.A."/>
        </authorList>
    </citation>
    <scope>NUCLEOTIDE SEQUENCE</scope>
    <source>
        <strain evidence="3">DSM 44838</strain>
    </source>
</reference>
<organism evidence="3 4">
    <name type="scientific">Mycobacterium yunnanensis</name>
    <dbReference type="NCBI Taxonomy" id="368477"/>
    <lineage>
        <taxon>Bacteria</taxon>
        <taxon>Bacillati</taxon>
        <taxon>Actinomycetota</taxon>
        <taxon>Actinomycetes</taxon>
        <taxon>Mycobacteriales</taxon>
        <taxon>Mycobacteriaceae</taxon>
        <taxon>Mycobacterium</taxon>
    </lineage>
</organism>
<feature type="compositionally biased region" description="Basic and acidic residues" evidence="1">
    <location>
        <begin position="508"/>
        <end position="523"/>
    </location>
</feature>
<feature type="region of interest" description="Disordered" evidence="1">
    <location>
        <begin position="267"/>
        <end position="298"/>
    </location>
</feature>
<reference evidence="3" key="1">
    <citation type="submission" date="2020-07" db="EMBL/GenBank/DDBJ databases">
        <authorList>
            <person name="Pettersson B.M.F."/>
            <person name="Behra P.R.K."/>
            <person name="Ramesh M."/>
            <person name="Das S."/>
            <person name="Dasgupta S."/>
            <person name="Kirsebom L.A."/>
        </authorList>
    </citation>
    <scope>NUCLEOTIDE SEQUENCE</scope>
    <source>
        <strain evidence="3">DSM 44838</strain>
    </source>
</reference>
<feature type="compositionally biased region" description="Pro residues" evidence="1">
    <location>
        <begin position="276"/>
        <end position="291"/>
    </location>
</feature>
<dbReference type="Pfam" id="PF02720">
    <property type="entry name" value="DUF222"/>
    <property type="match status" value="1"/>
</dbReference>
<comment type="caution">
    <text evidence="3">The sequence shown here is derived from an EMBL/GenBank/DDBJ whole genome shotgun (WGS) entry which is preliminary data.</text>
</comment>
<feature type="region of interest" description="Disordered" evidence="1">
    <location>
        <begin position="483"/>
        <end position="530"/>
    </location>
</feature>
<evidence type="ECO:0000259" key="2">
    <source>
        <dbReference type="SMART" id="SM00507"/>
    </source>
</evidence>
<evidence type="ECO:0000313" key="3">
    <source>
        <dbReference type="EMBL" id="MCV7422167.1"/>
    </source>
</evidence>
<proteinExistence type="predicted"/>
<dbReference type="EMBL" id="JACKVK010000008">
    <property type="protein sequence ID" value="MCV7422167.1"/>
    <property type="molecule type" value="Genomic_DNA"/>
</dbReference>
<dbReference type="SMART" id="SM00507">
    <property type="entry name" value="HNHc"/>
    <property type="match status" value="1"/>
</dbReference>
<dbReference type="RefSeq" id="WP_263996906.1">
    <property type="nucleotide sequence ID" value="NZ_JACKVK010000008.1"/>
</dbReference>
<dbReference type="InterPro" id="IPR003870">
    <property type="entry name" value="DUF222"/>
</dbReference>
<evidence type="ECO:0000313" key="4">
    <source>
        <dbReference type="Proteomes" id="UP001141629"/>
    </source>
</evidence>
<name>A0A9X3C3I6_9MYCO</name>